<name>A0A212LD72_9HYPH</name>
<evidence type="ECO:0000313" key="2">
    <source>
        <dbReference type="EMBL" id="SCM75491.1"/>
    </source>
</evidence>
<dbReference type="RefSeq" id="WP_118847924.1">
    <property type="nucleotide sequence ID" value="NZ_LT608334.1"/>
</dbReference>
<feature type="signal peptide" evidence="1">
    <location>
        <begin position="1"/>
        <end position="19"/>
    </location>
</feature>
<accession>A0A212LD72</accession>
<protein>
    <recommendedName>
        <fullName evidence="3">Glycine zipper domain-containing protein</fullName>
    </recommendedName>
</protein>
<proteinExistence type="predicted"/>
<reference evidence="2" key="1">
    <citation type="submission" date="2016-08" db="EMBL/GenBank/DDBJ databases">
        <authorList>
            <person name="Seilhamer J.J."/>
        </authorList>
    </citation>
    <scope>NUCLEOTIDE SEQUENCE</scope>
    <source>
        <strain evidence="2">86</strain>
    </source>
</reference>
<dbReference type="EMBL" id="FMJD01000006">
    <property type="protein sequence ID" value="SCM75491.1"/>
    <property type="molecule type" value="Genomic_DNA"/>
</dbReference>
<dbReference type="AlphaFoldDB" id="A0A212LD72"/>
<dbReference type="PROSITE" id="PS51257">
    <property type="entry name" value="PROKAR_LIPOPROTEIN"/>
    <property type="match status" value="1"/>
</dbReference>
<gene>
    <name evidence="2" type="ORF">KL86PLE_20159</name>
</gene>
<evidence type="ECO:0000256" key="1">
    <source>
        <dbReference type="SAM" id="SignalP"/>
    </source>
</evidence>
<evidence type="ECO:0008006" key="3">
    <source>
        <dbReference type="Google" id="ProtNLM"/>
    </source>
</evidence>
<organism evidence="2">
    <name type="scientific">uncultured Pleomorphomonas sp</name>
    <dbReference type="NCBI Taxonomy" id="442121"/>
    <lineage>
        <taxon>Bacteria</taxon>
        <taxon>Pseudomonadati</taxon>
        <taxon>Pseudomonadota</taxon>
        <taxon>Alphaproteobacteria</taxon>
        <taxon>Hyphomicrobiales</taxon>
        <taxon>Pleomorphomonadaceae</taxon>
        <taxon>Pleomorphomonas</taxon>
        <taxon>environmental samples</taxon>
    </lineage>
</organism>
<keyword evidence="1" id="KW-0732">Signal</keyword>
<feature type="chain" id="PRO_5012871837" description="Glycine zipper domain-containing protein" evidence="1">
    <location>
        <begin position="20"/>
        <end position="91"/>
    </location>
</feature>
<sequence>MKVLAIAVTVLALGLGACANQTPTQQRVTTGAAIGALGGAAVGAVAGGGKGALIGTAVGGIGGAAIAGATAPREDCIAYDRYGRPYRAACR</sequence>